<dbReference type="CDD" id="cd00067">
    <property type="entry name" value="GAL4"/>
    <property type="match status" value="1"/>
</dbReference>
<evidence type="ECO:0000313" key="6">
    <source>
        <dbReference type="EMBL" id="CEJ89697.1"/>
    </source>
</evidence>
<dbReference type="GO" id="GO:0006351">
    <property type="term" value="P:DNA-templated transcription"/>
    <property type="evidence" value="ECO:0007669"/>
    <property type="project" value="InterPro"/>
</dbReference>
<feature type="compositionally biased region" description="Polar residues" evidence="4">
    <location>
        <begin position="645"/>
        <end position="654"/>
    </location>
</feature>
<evidence type="ECO:0000256" key="1">
    <source>
        <dbReference type="ARBA" id="ARBA00004123"/>
    </source>
</evidence>
<dbReference type="SMART" id="SM00066">
    <property type="entry name" value="GAL4"/>
    <property type="match status" value="1"/>
</dbReference>
<dbReference type="Proteomes" id="UP000039046">
    <property type="component" value="Unassembled WGS sequence"/>
</dbReference>
<gene>
    <name evidence="6" type="ORF">VHEMI05522</name>
</gene>
<accession>A0A0A1TJ17</accession>
<dbReference type="GO" id="GO:0000981">
    <property type="term" value="F:DNA-binding transcription factor activity, RNA polymerase II-specific"/>
    <property type="evidence" value="ECO:0007669"/>
    <property type="project" value="InterPro"/>
</dbReference>
<dbReference type="PROSITE" id="PS50048">
    <property type="entry name" value="ZN2_CY6_FUNGAL_2"/>
    <property type="match status" value="1"/>
</dbReference>
<dbReference type="PANTHER" id="PTHR31001">
    <property type="entry name" value="UNCHARACTERIZED TRANSCRIPTIONAL REGULATORY PROTEIN"/>
    <property type="match status" value="1"/>
</dbReference>
<dbReference type="InterPro" id="IPR007219">
    <property type="entry name" value="XnlR_reg_dom"/>
</dbReference>
<evidence type="ECO:0000256" key="2">
    <source>
        <dbReference type="ARBA" id="ARBA00022723"/>
    </source>
</evidence>
<evidence type="ECO:0000256" key="4">
    <source>
        <dbReference type="SAM" id="MobiDB-lite"/>
    </source>
</evidence>
<dbReference type="PANTHER" id="PTHR31001:SF87">
    <property type="entry name" value="COL-21"/>
    <property type="match status" value="1"/>
</dbReference>
<feature type="region of interest" description="Disordered" evidence="4">
    <location>
        <begin position="613"/>
        <end position="654"/>
    </location>
</feature>
<dbReference type="PROSITE" id="PS00463">
    <property type="entry name" value="ZN2_CY6_FUNGAL_1"/>
    <property type="match status" value="1"/>
</dbReference>
<dbReference type="SUPFAM" id="SSF57701">
    <property type="entry name" value="Zn2/Cys6 DNA-binding domain"/>
    <property type="match status" value="1"/>
</dbReference>
<dbReference type="GO" id="GO:0008270">
    <property type="term" value="F:zinc ion binding"/>
    <property type="evidence" value="ECO:0007669"/>
    <property type="project" value="InterPro"/>
</dbReference>
<feature type="region of interest" description="Disordered" evidence="4">
    <location>
        <begin position="65"/>
        <end position="96"/>
    </location>
</feature>
<feature type="domain" description="Zn(2)-C6 fungal-type" evidence="5">
    <location>
        <begin position="29"/>
        <end position="60"/>
    </location>
</feature>
<dbReference type="AlphaFoldDB" id="A0A0A1TJ17"/>
<dbReference type="InterPro" id="IPR036864">
    <property type="entry name" value="Zn2-C6_fun-type_DNA-bd_sf"/>
</dbReference>
<keyword evidence="3" id="KW-0539">Nucleus</keyword>
<keyword evidence="2" id="KW-0479">Metal-binding</keyword>
<evidence type="ECO:0000313" key="7">
    <source>
        <dbReference type="Proteomes" id="UP000039046"/>
    </source>
</evidence>
<dbReference type="HOGENOM" id="CLU_013838_0_0_1"/>
<comment type="subcellular location">
    <subcellularLocation>
        <location evidence="1">Nucleus</location>
    </subcellularLocation>
</comment>
<name>A0A0A1TJ17_9HYPO</name>
<proteinExistence type="predicted"/>
<dbReference type="GO" id="GO:0005634">
    <property type="term" value="C:nucleus"/>
    <property type="evidence" value="ECO:0007669"/>
    <property type="project" value="UniProtKB-SubCell"/>
</dbReference>
<reference evidence="6 7" key="1">
    <citation type="journal article" date="2015" name="Genome Announc.">
        <title>Draft Genome Sequence and Gene Annotation of the Entomopathogenic Fungus Verticillium hemipterigenum.</title>
        <authorList>
            <person name="Horn F."/>
            <person name="Habel A."/>
            <person name="Scharf D.H."/>
            <person name="Dworschak J."/>
            <person name="Brakhage A.A."/>
            <person name="Guthke R."/>
            <person name="Hertweck C."/>
            <person name="Linde J."/>
        </authorList>
    </citation>
    <scope>NUCLEOTIDE SEQUENCE [LARGE SCALE GENOMIC DNA]</scope>
</reference>
<protein>
    <recommendedName>
        <fullName evidence="5">Zn(2)-C6 fungal-type domain-containing protein</fullName>
    </recommendedName>
</protein>
<dbReference type="GO" id="GO:0003677">
    <property type="term" value="F:DNA binding"/>
    <property type="evidence" value="ECO:0007669"/>
    <property type="project" value="InterPro"/>
</dbReference>
<dbReference type="SMART" id="SM00906">
    <property type="entry name" value="Fungal_trans"/>
    <property type="match status" value="1"/>
</dbReference>
<dbReference type="OrthoDB" id="10263753at2759"/>
<feature type="region of interest" description="Disordered" evidence="4">
    <location>
        <begin position="1"/>
        <end position="23"/>
    </location>
</feature>
<dbReference type="InterPro" id="IPR050613">
    <property type="entry name" value="Sec_Metabolite_Reg"/>
</dbReference>
<dbReference type="Pfam" id="PF00172">
    <property type="entry name" value="Zn_clus"/>
    <property type="match status" value="1"/>
</dbReference>
<organism evidence="6 7">
    <name type="scientific">[Torrubiella] hemipterigena</name>
    <dbReference type="NCBI Taxonomy" id="1531966"/>
    <lineage>
        <taxon>Eukaryota</taxon>
        <taxon>Fungi</taxon>
        <taxon>Dikarya</taxon>
        <taxon>Ascomycota</taxon>
        <taxon>Pezizomycotina</taxon>
        <taxon>Sordariomycetes</taxon>
        <taxon>Hypocreomycetidae</taxon>
        <taxon>Hypocreales</taxon>
        <taxon>Clavicipitaceae</taxon>
        <taxon>Clavicipitaceae incertae sedis</taxon>
        <taxon>'Torrubiella' clade</taxon>
    </lineage>
</organism>
<sequence length="746" mass="83919">MGQLYNPEEQRSPVDSRQAPRKRRRVVISCTECHRRKQKCDRRLPCANCVTRGKEHNCIYEDDAPTAKASRRSPLPLASIERNGNDEPRVPSPTTAAAGASLASMAAQLGYGHSGSSTMGLLKSIETAPKESPAGGQTHDRVPSAFDAHTAAVRDKYKSLVRQLPSKMYIDKLVRIYFAEINDMYNFIDEAPFYQQLAEWNRMPFSTLSSATGGPGALTADMKVFPAILFQMLACAVLVLPEEGDVVFDALKYAGEMTFEDLAKDYSESGVAVAALFGKSNVCVNTVQAGFLRSLFLKYIANVTECWHTVSIAIRDAQEIGMHRDSLDPKPKDDSLESLVENQWYIQRRRKMYMILVTWDINMAVFLGRPDGGSWTSTLPSLPIDTADPQDSRYTPIVVRGEDSPPSLYTKNLWLFRLARPIKEIHDLEKEGVRPREFSKVDEVHRMIMDLEEQKPAAFRMKNPDMRWDNDPNLQWLSSTRPYFMQMHYFSLMALHRPYVFHRKESRAAALQASLEMLEVQRSTFKYLAPSSWRNFNLFFGSFDALVMIASIYIIFPQEHPELRDNAVQHFHWTMERYNTMKDRNAMANQAQNVLAAIQARFVYAMGTHTPSLASPAASSTREPSLMSALSHPTPDSSVSVSSSTNGNHVAASSSLRGSYIPEATPTTAQQWDMWASNNLASMAPTYPTTDLLYNDLMVMKDTQFPEAPQDNLQFGGDFEENTFWQFLNQLPSGTGDNGNAAPFMS</sequence>
<dbReference type="CDD" id="cd12148">
    <property type="entry name" value="fungal_TF_MHR"/>
    <property type="match status" value="1"/>
</dbReference>
<dbReference type="EMBL" id="CDHN01000003">
    <property type="protein sequence ID" value="CEJ89697.1"/>
    <property type="molecule type" value="Genomic_DNA"/>
</dbReference>
<dbReference type="InterPro" id="IPR001138">
    <property type="entry name" value="Zn2Cys6_DnaBD"/>
</dbReference>
<dbReference type="Pfam" id="PF04082">
    <property type="entry name" value="Fungal_trans"/>
    <property type="match status" value="1"/>
</dbReference>
<evidence type="ECO:0000256" key="3">
    <source>
        <dbReference type="ARBA" id="ARBA00023242"/>
    </source>
</evidence>
<dbReference type="STRING" id="1531966.A0A0A1TJ17"/>
<keyword evidence="7" id="KW-1185">Reference proteome</keyword>
<evidence type="ECO:0000259" key="5">
    <source>
        <dbReference type="PROSITE" id="PS50048"/>
    </source>
</evidence>
<dbReference type="Gene3D" id="4.10.240.10">
    <property type="entry name" value="Zn(2)-C6 fungal-type DNA-binding domain"/>
    <property type="match status" value="1"/>
</dbReference>